<organism evidence="1 2">
    <name type="scientific">Dipteronia dyeriana</name>
    <dbReference type="NCBI Taxonomy" id="168575"/>
    <lineage>
        <taxon>Eukaryota</taxon>
        <taxon>Viridiplantae</taxon>
        <taxon>Streptophyta</taxon>
        <taxon>Embryophyta</taxon>
        <taxon>Tracheophyta</taxon>
        <taxon>Spermatophyta</taxon>
        <taxon>Magnoliopsida</taxon>
        <taxon>eudicotyledons</taxon>
        <taxon>Gunneridae</taxon>
        <taxon>Pentapetalae</taxon>
        <taxon>rosids</taxon>
        <taxon>malvids</taxon>
        <taxon>Sapindales</taxon>
        <taxon>Sapindaceae</taxon>
        <taxon>Hippocastanoideae</taxon>
        <taxon>Acereae</taxon>
        <taxon>Dipteronia</taxon>
    </lineage>
</organism>
<dbReference type="AlphaFoldDB" id="A0AAD9XMJ9"/>
<gene>
    <name evidence="1" type="ORF">Ddye_000681</name>
</gene>
<protein>
    <submittedName>
        <fullName evidence="1">Uncharacterized protein</fullName>
    </submittedName>
</protein>
<evidence type="ECO:0000313" key="2">
    <source>
        <dbReference type="Proteomes" id="UP001280121"/>
    </source>
</evidence>
<reference evidence="1" key="1">
    <citation type="journal article" date="2023" name="Plant J.">
        <title>Genome sequences and population genomics provide insights into the demographic history, inbreeding, and mutation load of two 'living fossil' tree species of Dipteronia.</title>
        <authorList>
            <person name="Feng Y."/>
            <person name="Comes H.P."/>
            <person name="Chen J."/>
            <person name="Zhu S."/>
            <person name="Lu R."/>
            <person name="Zhang X."/>
            <person name="Li P."/>
            <person name="Qiu J."/>
            <person name="Olsen K.M."/>
            <person name="Qiu Y."/>
        </authorList>
    </citation>
    <scope>NUCLEOTIDE SEQUENCE</scope>
    <source>
        <strain evidence="1">KIB01</strain>
    </source>
</reference>
<sequence>MQMSNQLTDLLKTLTREWYEGKITRHDHFNDIRDIDAALNMEPKHFTIKDRRRYTESCFGHFLWMHWEMKYSVEFCLINGLKFGVIPDTTRYETVENRIHERYFSGREEVEYEQLNAFRGLVDLSSNTML</sequence>
<evidence type="ECO:0000313" key="1">
    <source>
        <dbReference type="EMBL" id="KAK2662107.1"/>
    </source>
</evidence>
<keyword evidence="2" id="KW-1185">Reference proteome</keyword>
<name>A0AAD9XMJ9_9ROSI</name>
<dbReference type="EMBL" id="JANJYI010000001">
    <property type="protein sequence ID" value="KAK2662107.1"/>
    <property type="molecule type" value="Genomic_DNA"/>
</dbReference>
<accession>A0AAD9XMJ9</accession>
<comment type="caution">
    <text evidence="1">The sequence shown here is derived from an EMBL/GenBank/DDBJ whole genome shotgun (WGS) entry which is preliminary data.</text>
</comment>
<proteinExistence type="predicted"/>
<dbReference type="Proteomes" id="UP001280121">
    <property type="component" value="Unassembled WGS sequence"/>
</dbReference>